<evidence type="ECO:0000256" key="1">
    <source>
        <dbReference type="ARBA" id="ARBA00001974"/>
    </source>
</evidence>
<keyword evidence="15" id="KW-0676">Redox-active center</keyword>
<keyword evidence="6" id="KW-0285">Flavoprotein</keyword>
<organism evidence="17 18">
    <name type="scientific">Haematococcus lacustris</name>
    <name type="common">Green alga</name>
    <name type="synonym">Haematococcus pluvialis</name>
    <dbReference type="NCBI Taxonomy" id="44745"/>
    <lineage>
        <taxon>Eukaryota</taxon>
        <taxon>Viridiplantae</taxon>
        <taxon>Chlorophyta</taxon>
        <taxon>core chlorophytes</taxon>
        <taxon>Chlorophyceae</taxon>
        <taxon>CS clade</taxon>
        <taxon>Chlamydomonadales</taxon>
        <taxon>Haematococcaceae</taxon>
        <taxon>Haematococcus</taxon>
    </lineage>
</organism>
<comment type="similarity">
    <text evidence="3">Belongs to the EROs family.</text>
</comment>
<keyword evidence="5" id="KW-0813">Transport</keyword>
<comment type="subcellular location">
    <subcellularLocation>
        <location evidence="2">Endoplasmic reticulum membrane</location>
        <topology evidence="2">Peripheral membrane protein</topology>
        <orientation evidence="2">Lumenal side</orientation>
    </subcellularLocation>
</comment>
<proteinExistence type="inferred from homology"/>
<accession>A0A6A0A8S2</accession>
<dbReference type="GO" id="GO:0015035">
    <property type="term" value="F:protein-disulfide reductase activity"/>
    <property type="evidence" value="ECO:0007669"/>
    <property type="project" value="InterPro"/>
</dbReference>
<evidence type="ECO:0000256" key="7">
    <source>
        <dbReference type="ARBA" id="ARBA00022729"/>
    </source>
</evidence>
<keyword evidence="13" id="KW-1015">Disulfide bond</keyword>
<keyword evidence="7" id="KW-0732">Signal</keyword>
<reference evidence="17 18" key="1">
    <citation type="submission" date="2020-02" db="EMBL/GenBank/DDBJ databases">
        <title>Draft genome sequence of Haematococcus lacustris strain NIES-144.</title>
        <authorList>
            <person name="Morimoto D."/>
            <person name="Nakagawa S."/>
            <person name="Yoshida T."/>
            <person name="Sawayama S."/>
        </authorList>
    </citation>
    <scope>NUCLEOTIDE SEQUENCE [LARGE SCALE GENOMIC DNA]</scope>
    <source>
        <strain evidence="17 18">NIES-144</strain>
    </source>
</reference>
<name>A0A6A0A8S2_HAELA</name>
<dbReference type="GO" id="GO:0034975">
    <property type="term" value="P:protein folding in endoplasmic reticulum"/>
    <property type="evidence" value="ECO:0007669"/>
    <property type="project" value="InterPro"/>
</dbReference>
<keyword evidence="12" id="KW-0472">Membrane</keyword>
<evidence type="ECO:0000256" key="6">
    <source>
        <dbReference type="ARBA" id="ARBA00022630"/>
    </source>
</evidence>
<evidence type="ECO:0000313" key="18">
    <source>
        <dbReference type="Proteomes" id="UP000485058"/>
    </source>
</evidence>
<dbReference type="InterPro" id="IPR007266">
    <property type="entry name" value="Ero1"/>
</dbReference>
<comment type="subunit">
    <text evidence="4">May function both as a monomer and a homodimer.</text>
</comment>
<evidence type="ECO:0000313" key="17">
    <source>
        <dbReference type="EMBL" id="GFH28584.1"/>
    </source>
</evidence>
<keyword evidence="11" id="KW-0560">Oxidoreductase</keyword>
<evidence type="ECO:0000256" key="16">
    <source>
        <dbReference type="SAM" id="MobiDB-lite"/>
    </source>
</evidence>
<dbReference type="InterPro" id="IPR037192">
    <property type="entry name" value="ERO1-like_sf"/>
</dbReference>
<dbReference type="GO" id="GO:0071949">
    <property type="term" value="F:FAD binding"/>
    <property type="evidence" value="ECO:0007669"/>
    <property type="project" value="InterPro"/>
</dbReference>
<dbReference type="GO" id="GO:0016972">
    <property type="term" value="F:thiol oxidase activity"/>
    <property type="evidence" value="ECO:0007669"/>
    <property type="project" value="InterPro"/>
</dbReference>
<dbReference type="GO" id="GO:0005789">
    <property type="term" value="C:endoplasmic reticulum membrane"/>
    <property type="evidence" value="ECO:0007669"/>
    <property type="project" value="UniProtKB-SubCell"/>
</dbReference>
<dbReference type="SUPFAM" id="SSF110019">
    <property type="entry name" value="ERO1-like"/>
    <property type="match status" value="2"/>
</dbReference>
<protein>
    <submittedName>
        <fullName evidence="17">Endoplasmic reticulum oxidoreductin 1 family protein</fullName>
    </submittedName>
</protein>
<evidence type="ECO:0000256" key="13">
    <source>
        <dbReference type="ARBA" id="ARBA00023157"/>
    </source>
</evidence>
<keyword evidence="14" id="KW-0325">Glycoprotein</keyword>
<comment type="cofactor">
    <cofactor evidence="1">
        <name>FAD</name>
        <dbReference type="ChEBI" id="CHEBI:57692"/>
    </cofactor>
</comment>
<dbReference type="PANTHER" id="PTHR12613">
    <property type="entry name" value="ERO1-RELATED"/>
    <property type="match status" value="1"/>
</dbReference>
<evidence type="ECO:0000256" key="5">
    <source>
        <dbReference type="ARBA" id="ARBA00022448"/>
    </source>
</evidence>
<dbReference type="Proteomes" id="UP000485058">
    <property type="component" value="Unassembled WGS sequence"/>
</dbReference>
<dbReference type="EMBL" id="BLLF01003943">
    <property type="protein sequence ID" value="GFH28584.1"/>
    <property type="molecule type" value="Genomic_DNA"/>
</dbReference>
<evidence type="ECO:0000256" key="9">
    <source>
        <dbReference type="ARBA" id="ARBA00022827"/>
    </source>
</evidence>
<keyword evidence="18" id="KW-1185">Reference proteome</keyword>
<dbReference type="AlphaFoldDB" id="A0A6A0A8S2"/>
<evidence type="ECO:0000256" key="12">
    <source>
        <dbReference type="ARBA" id="ARBA00023136"/>
    </source>
</evidence>
<gene>
    <name evidence="17" type="ORF">HaLaN_27098</name>
</gene>
<evidence type="ECO:0000256" key="4">
    <source>
        <dbReference type="ARBA" id="ARBA00011802"/>
    </source>
</evidence>
<feature type="region of interest" description="Disordered" evidence="16">
    <location>
        <begin position="195"/>
        <end position="225"/>
    </location>
</feature>
<evidence type="ECO:0000256" key="11">
    <source>
        <dbReference type="ARBA" id="ARBA00023002"/>
    </source>
</evidence>
<evidence type="ECO:0000256" key="15">
    <source>
        <dbReference type="ARBA" id="ARBA00023284"/>
    </source>
</evidence>
<keyword evidence="10" id="KW-0249">Electron transport</keyword>
<evidence type="ECO:0000256" key="10">
    <source>
        <dbReference type="ARBA" id="ARBA00022982"/>
    </source>
</evidence>
<evidence type="ECO:0000256" key="3">
    <source>
        <dbReference type="ARBA" id="ARBA00008277"/>
    </source>
</evidence>
<comment type="caution">
    <text evidence="17">The sequence shown here is derived from an EMBL/GenBank/DDBJ whole genome shotgun (WGS) entry which is preliminary data.</text>
</comment>
<evidence type="ECO:0000256" key="8">
    <source>
        <dbReference type="ARBA" id="ARBA00022824"/>
    </source>
</evidence>
<dbReference type="Pfam" id="PF04137">
    <property type="entry name" value="ERO1"/>
    <property type="match status" value="3"/>
</dbReference>
<evidence type="ECO:0000256" key="14">
    <source>
        <dbReference type="ARBA" id="ARBA00023180"/>
    </source>
</evidence>
<sequence>MLRRVAGSSPSLDPFNIVNLHGPVHPPGPVASAVGLETDATAAASSDAVRHLVPGSSAAIQPARQKKTQPLVPGIQVFPGGVLAPAAGTPGLDDGATCHLKGDVDECCNCTYSAVDHINEQVVYPTLRQLVRTPFFRYFKACGAGLVQVNLWCDCPLWPDDSMCAMRACSVCECEPHEVPKPWLLAEGLSSGPSCSMLPPSPSPGNSPSGADLGSQPGRWASSGPAAAPGCNSALCAAEADSVVDRGLEPFVARQLQHMKGEHAHRIWSSIYSQSCLAGPLDCAEKRVFYRLVSGMHTSISAHIAMHYLQDEEAGNLYFSYLFVLRAVMKARSLLAQFEYTTGEPEADQHTSQLMADLEEAQAACPMPFDEGRLWKGGQGPALLDSMQAAFRNITRIMDCVGCEKCKLWGKLQTLGIATALKVLFSSADCDGAAPGRAELGGSLSLERNEVIALINLLERFAASLHYYKTLSAQAAASDPAASGSVARTDVVQ</sequence>
<keyword evidence="9" id="KW-0274">FAD</keyword>
<keyword evidence="8" id="KW-0256">Endoplasmic reticulum</keyword>
<dbReference type="PANTHER" id="PTHR12613:SF0">
    <property type="entry name" value="ERO1-LIKE PROTEIN"/>
    <property type="match status" value="1"/>
</dbReference>
<evidence type="ECO:0000256" key="2">
    <source>
        <dbReference type="ARBA" id="ARBA00004367"/>
    </source>
</evidence>